<evidence type="ECO:0000256" key="2">
    <source>
        <dbReference type="ARBA" id="ARBA00022771"/>
    </source>
</evidence>
<protein>
    <recommendedName>
        <fullName evidence="4">Zinc finger CHC2-type domain-containing protein</fullName>
    </recommendedName>
</protein>
<organism evidence="5 6">
    <name type="scientific">Bacillus cereus (strain VD014)</name>
    <dbReference type="NCBI Taxonomy" id="1053223"/>
    <lineage>
        <taxon>Bacteria</taxon>
        <taxon>Bacillati</taxon>
        <taxon>Bacillota</taxon>
        <taxon>Bacilli</taxon>
        <taxon>Bacillales</taxon>
        <taxon>Bacillaceae</taxon>
        <taxon>Bacillus</taxon>
        <taxon>Bacillus cereus group</taxon>
    </lineage>
</organism>
<feature type="domain" description="Zinc finger CHC2-type" evidence="4">
    <location>
        <begin position="37"/>
        <end position="90"/>
    </location>
</feature>
<keyword evidence="1" id="KW-0479">Metal-binding</keyword>
<dbReference type="GO" id="GO:0003899">
    <property type="term" value="F:DNA-directed RNA polymerase activity"/>
    <property type="evidence" value="ECO:0007669"/>
    <property type="project" value="InterPro"/>
</dbReference>
<dbReference type="RefSeq" id="WP_000623403.1">
    <property type="nucleotide sequence ID" value="NZ_JH792025.1"/>
</dbReference>
<name>A0A9W5K3K2_BACC8</name>
<evidence type="ECO:0000259" key="4">
    <source>
        <dbReference type="SMART" id="SM00400"/>
    </source>
</evidence>
<comment type="caution">
    <text evidence="5">The sequence shown here is derived from an EMBL/GenBank/DDBJ whole genome shotgun (WGS) entry which is preliminary data.</text>
</comment>
<dbReference type="InterPro" id="IPR036977">
    <property type="entry name" value="DNA_primase_Znf_CHC2"/>
</dbReference>
<evidence type="ECO:0000256" key="3">
    <source>
        <dbReference type="ARBA" id="ARBA00022833"/>
    </source>
</evidence>
<evidence type="ECO:0000313" key="5">
    <source>
        <dbReference type="EMBL" id="EJR16201.1"/>
    </source>
</evidence>
<dbReference type="EMBL" id="AHER01000044">
    <property type="protein sequence ID" value="EJR16201.1"/>
    <property type="molecule type" value="Genomic_DNA"/>
</dbReference>
<evidence type="ECO:0000256" key="1">
    <source>
        <dbReference type="ARBA" id="ARBA00022723"/>
    </source>
</evidence>
<dbReference type="GO" id="GO:0006269">
    <property type="term" value="P:DNA replication, synthesis of primer"/>
    <property type="evidence" value="ECO:0007669"/>
    <property type="project" value="TreeGrafter"/>
</dbReference>
<dbReference type="InterPro" id="IPR002694">
    <property type="entry name" value="Znf_CHC2"/>
</dbReference>
<keyword evidence="2" id="KW-0863">Zinc-finger</keyword>
<dbReference type="SUPFAM" id="SSF57783">
    <property type="entry name" value="Zinc beta-ribbon"/>
    <property type="match status" value="1"/>
</dbReference>
<dbReference type="SMART" id="SM00400">
    <property type="entry name" value="ZnF_CHCC"/>
    <property type="match status" value="1"/>
</dbReference>
<gene>
    <name evidence="5" type="ORF">IIA_04897</name>
</gene>
<evidence type="ECO:0000313" key="6">
    <source>
        <dbReference type="Proteomes" id="UP000006607"/>
    </source>
</evidence>
<dbReference type="PANTHER" id="PTHR30313:SF2">
    <property type="entry name" value="DNA PRIMASE"/>
    <property type="match status" value="1"/>
</dbReference>
<proteinExistence type="predicted"/>
<dbReference type="Gene3D" id="3.90.580.10">
    <property type="entry name" value="Zinc finger, CHC2-type domain"/>
    <property type="match status" value="1"/>
</dbReference>
<dbReference type="GO" id="GO:0008270">
    <property type="term" value="F:zinc ion binding"/>
    <property type="evidence" value="ECO:0007669"/>
    <property type="project" value="UniProtKB-KW"/>
</dbReference>
<dbReference type="PANTHER" id="PTHR30313">
    <property type="entry name" value="DNA PRIMASE"/>
    <property type="match status" value="1"/>
</dbReference>
<dbReference type="Pfam" id="PF01807">
    <property type="entry name" value="Zn_ribbon_DnaG"/>
    <property type="match status" value="1"/>
</dbReference>
<dbReference type="GO" id="GO:0005737">
    <property type="term" value="C:cytoplasm"/>
    <property type="evidence" value="ECO:0007669"/>
    <property type="project" value="TreeGrafter"/>
</dbReference>
<keyword evidence="3" id="KW-0862">Zinc</keyword>
<dbReference type="Proteomes" id="UP000006607">
    <property type="component" value="Unassembled WGS sequence"/>
</dbReference>
<dbReference type="InterPro" id="IPR050219">
    <property type="entry name" value="DnaG_primase"/>
</dbReference>
<reference evidence="5" key="1">
    <citation type="submission" date="2012-04" db="EMBL/GenBank/DDBJ databases">
        <title>The Genome Sequence of Bacillus cereus VD014.</title>
        <authorList>
            <consortium name="The Broad Institute Genome Sequencing Platform"/>
            <consortium name="The Broad Institute Genome Sequencing Center for Infectious Disease"/>
            <person name="Feldgarden M."/>
            <person name="Van der Auwera G.A."/>
            <person name="Mahillon J."/>
            <person name="Duprez V."/>
            <person name="Timmery S."/>
            <person name="Mattelet C."/>
            <person name="Dierick K."/>
            <person name="Sun M."/>
            <person name="Yu Z."/>
            <person name="Zhu L."/>
            <person name="Hu X."/>
            <person name="Shank E.B."/>
            <person name="Swiecicka I."/>
            <person name="Hansen B.M."/>
            <person name="Andrup L."/>
            <person name="Young S.K."/>
            <person name="Zeng Q."/>
            <person name="Gargeya S."/>
            <person name="Fitzgerald M."/>
            <person name="Haas B."/>
            <person name="Abouelleil A."/>
            <person name="Alvarado L."/>
            <person name="Arachchi H.M."/>
            <person name="Berlin A."/>
            <person name="Chapman S.B."/>
            <person name="Goldberg J."/>
            <person name="Griggs A."/>
            <person name="Gujja S."/>
            <person name="Hansen M."/>
            <person name="Howarth C."/>
            <person name="Imamovic A."/>
            <person name="Larimer J."/>
            <person name="McCowen C."/>
            <person name="Montmayeur A."/>
            <person name="Murphy C."/>
            <person name="Neiman D."/>
            <person name="Pearson M."/>
            <person name="Priest M."/>
            <person name="Roberts A."/>
            <person name="Saif S."/>
            <person name="Shea T."/>
            <person name="Sisk P."/>
            <person name="Sykes S."/>
            <person name="Wortman J."/>
            <person name="Nusbaum C."/>
            <person name="Birren B."/>
        </authorList>
    </citation>
    <scope>NUCLEOTIDE SEQUENCE</scope>
    <source>
        <strain evidence="5">VD014</strain>
    </source>
</reference>
<accession>A0A9W5K3K2</accession>
<dbReference type="AlphaFoldDB" id="A0A9W5K3K2"/>
<sequence>MISIEQMKENISIVEALEQYTHVKVTNPNRRSISVRCPFHSDGSPSMAIYPNTNTFKCFTGCNDGRVGDVIDVVRLANSVNAKEAITTLAKDFGLQNPTAEENRKLDQKRKQKKENTLAAVALNKKVIEQINNLNDLAKAIQMQMKAIKTMEELEQLGEMYHLLPQIEYWLDCLVDDSEYVKITALDEVNRLFKGLEGSES</sequence>
<dbReference type="GO" id="GO:0003677">
    <property type="term" value="F:DNA binding"/>
    <property type="evidence" value="ECO:0007669"/>
    <property type="project" value="InterPro"/>
</dbReference>